<reference evidence="6 7" key="1">
    <citation type="submission" date="2015-11" db="EMBL/GenBank/DDBJ databases">
        <authorList>
            <person name="Zhang Y."/>
            <person name="Guo Z."/>
        </authorList>
    </citation>
    <scope>NUCLEOTIDE SEQUENCE [LARGE SCALE GENOMIC DNA]</scope>
    <source>
        <strain evidence="6 7">KCTC 12086</strain>
    </source>
</reference>
<name>A0A0S2JYH7_9GAMM</name>
<dbReference type="PANTHER" id="PTHR47894">
    <property type="entry name" value="HTH-TYPE TRANSCRIPTIONAL REGULATOR GADX"/>
    <property type="match status" value="1"/>
</dbReference>
<dbReference type="GO" id="GO:0003700">
    <property type="term" value="F:DNA-binding transcription factor activity"/>
    <property type="evidence" value="ECO:0007669"/>
    <property type="project" value="InterPro"/>
</dbReference>
<keyword evidence="2" id="KW-0238">DNA-binding</keyword>
<dbReference type="AlphaFoldDB" id="A0A0S2JYH7"/>
<feature type="coiled-coil region" evidence="4">
    <location>
        <begin position="264"/>
        <end position="291"/>
    </location>
</feature>
<organism evidence="6 7">
    <name type="scientific">Pseudoalteromonas phenolica</name>
    <dbReference type="NCBI Taxonomy" id="161398"/>
    <lineage>
        <taxon>Bacteria</taxon>
        <taxon>Pseudomonadati</taxon>
        <taxon>Pseudomonadota</taxon>
        <taxon>Gammaproteobacteria</taxon>
        <taxon>Alteromonadales</taxon>
        <taxon>Pseudoalteromonadaceae</taxon>
        <taxon>Pseudoalteromonas</taxon>
    </lineage>
</organism>
<dbReference type="STRING" id="161398.PP2015_336"/>
<dbReference type="PATRIC" id="fig|161398.10.peg.345"/>
<dbReference type="SUPFAM" id="SSF46689">
    <property type="entry name" value="Homeodomain-like"/>
    <property type="match status" value="1"/>
</dbReference>
<dbReference type="Gene3D" id="1.10.10.60">
    <property type="entry name" value="Homeodomain-like"/>
    <property type="match status" value="1"/>
</dbReference>
<gene>
    <name evidence="6" type="ORF">PP2015_336</name>
</gene>
<feature type="domain" description="HTH araC/xylS-type" evidence="5">
    <location>
        <begin position="235"/>
        <end position="334"/>
    </location>
</feature>
<dbReference type="GO" id="GO:0000976">
    <property type="term" value="F:transcription cis-regulatory region binding"/>
    <property type="evidence" value="ECO:0007669"/>
    <property type="project" value="TreeGrafter"/>
</dbReference>
<dbReference type="InterPro" id="IPR032687">
    <property type="entry name" value="AraC-type_N"/>
</dbReference>
<evidence type="ECO:0000256" key="2">
    <source>
        <dbReference type="ARBA" id="ARBA00023125"/>
    </source>
</evidence>
<protein>
    <submittedName>
        <fullName evidence="6">AraC family transcriptional regulator</fullName>
    </submittedName>
</protein>
<dbReference type="PANTHER" id="PTHR47894:SF1">
    <property type="entry name" value="HTH-TYPE TRANSCRIPTIONAL REGULATOR VQSM"/>
    <property type="match status" value="1"/>
</dbReference>
<proteinExistence type="predicted"/>
<dbReference type="GO" id="GO:0005829">
    <property type="term" value="C:cytosol"/>
    <property type="evidence" value="ECO:0007669"/>
    <property type="project" value="TreeGrafter"/>
</dbReference>
<sequence>MRQVFENDSPILAMQPLLLPLIEMAEQRGVSSHKLLKGSRLFNEDLHQPNKRVSFKQVAQIFDNAQTLLSQDGVSFLVARHWLFSQPEAAFQALLNSRNLLDMSRVLQVRQAQIWPLMFFQSYRSANARHFVVNPAIAQVSAPCMEFMAEFLTAVIDQLCRWRFDMVSHLTVKLPYSQPKHVEQYQSHLQLQYHFSQPCFMVSVPTTYMYRPQTLALTSMRGFYLQQSKHAQAHVGFLQYVCSLLALNPKQSATELSECLGVSIATLKRKLKAHNTSLQVLKDQLQKQQAVIHISERGCSNEQVAQQLDYADVTNFRRNFKRWTGMTPSELRKLFG</sequence>
<keyword evidence="1" id="KW-0805">Transcription regulation</keyword>
<dbReference type="EMBL" id="CP013187">
    <property type="protein sequence ID" value="ALO40862.1"/>
    <property type="molecule type" value="Genomic_DNA"/>
</dbReference>
<dbReference type="RefSeq" id="WP_058028638.1">
    <property type="nucleotide sequence ID" value="NZ_CP013187.1"/>
</dbReference>
<dbReference type="InterPro" id="IPR009057">
    <property type="entry name" value="Homeodomain-like_sf"/>
</dbReference>
<dbReference type="SMART" id="SM00342">
    <property type="entry name" value="HTH_ARAC"/>
    <property type="match status" value="1"/>
</dbReference>
<dbReference type="Proteomes" id="UP000061457">
    <property type="component" value="Chromosome I"/>
</dbReference>
<dbReference type="OrthoDB" id="5582699at2"/>
<accession>A0A0S2JYH7</accession>
<keyword evidence="7" id="KW-1185">Reference proteome</keyword>
<evidence type="ECO:0000256" key="4">
    <source>
        <dbReference type="SAM" id="Coils"/>
    </source>
</evidence>
<dbReference type="Pfam" id="PF12625">
    <property type="entry name" value="Arabinose_bd"/>
    <property type="match status" value="1"/>
</dbReference>
<keyword evidence="3" id="KW-0804">Transcription</keyword>
<dbReference type="InterPro" id="IPR018060">
    <property type="entry name" value="HTH_AraC"/>
</dbReference>
<evidence type="ECO:0000256" key="3">
    <source>
        <dbReference type="ARBA" id="ARBA00023163"/>
    </source>
</evidence>
<evidence type="ECO:0000256" key="1">
    <source>
        <dbReference type="ARBA" id="ARBA00023015"/>
    </source>
</evidence>
<keyword evidence="4" id="KW-0175">Coiled coil</keyword>
<evidence type="ECO:0000259" key="5">
    <source>
        <dbReference type="PROSITE" id="PS01124"/>
    </source>
</evidence>
<evidence type="ECO:0000313" key="6">
    <source>
        <dbReference type="EMBL" id="ALO40862.1"/>
    </source>
</evidence>
<dbReference type="PROSITE" id="PS01124">
    <property type="entry name" value="HTH_ARAC_FAMILY_2"/>
    <property type="match status" value="1"/>
</dbReference>
<dbReference type="Pfam" id="PF12833">
    <property type="entry name" value="HTH_18"/>
    <property type="match status" value="1"/>
</dbReference>
<evidence type="ECO:0000313" key="7">
    <source>
        <dbReference type="Proteomes" id="UP000061457"/>
    </source>
</evidence>
<dbReference type="KEGG" id="pphe:PP2015_336"/>